<dbReference type="AlphaFoldDB" id="A0A1J9QRU9"/>
<name>A0A1J9QRU9_9PEZI</name>
<dbReference type="STRING" id="236234.A0A1J9QRU9"/>
<keyword evidence="3" id="KW-1185">Reference proteome</keyword>
<dbReference type="OrthoDB" id="2159786at2759"/>
<dbReference type="EMBL" id="MNUE01000045">
    <property type="protein sequence ID" value="OJD31670.1"/>
    <property type="molecule type" value="Genomic_DNA"/>
</dbReference>
<feature type="compositionally biased region" description="Polar residues" evidence="1">
    <location>
        <begin position="59"/>
        <end position="74"/>
    </location>
</feature>
<dbReference type="GO" id="GO:0001164">
    <property type="term" value="F:RNA polymerase I core promoter sequence-specific DNA binding"/>
    <property type="evidence" value="ECO:0007669"/>
    <property type="project" value="TreeGrafter"/>
</dbReference>
<evidence type="ECO:0000313" key="3">
    <source>
        <dbReference type="Proteomes" id="UP000183809"/>
    </source>
</evidence>
<dbReference type="Proteomes" id="UP000183809">
    <property type="component" value="Unassembled WGS sequence"/>
</dbReference>
<evidence type="ECO:0000256" key="1">
    <source>
        <dbReference type="SAM" id="MobiDB-lite"/>
    </source>
</evidence>
<feature type="compositionally biased region" description="Basic and acidic residues" evidence="1">
    <location>
        <begin position="404"/>
        <end position="413"/>
    </location>
</feature>
<gene>
    <name evidence="2" type="ORF">BKCO1_45000103</name>
</gene>
<comment type="caution">
    <text evidence="2">The sequence shown here is derived from an EMBL/GenBank/DDBJ whole genome shotgun (WGS) entry which is preliminary data.</text>
</comment>
<keyword evidence="2" id="KW-0648">Protein biosynthesis</keyword>
<dbReference type="PANTHER" id="PTHR28244:SF1">
    <property type="entry name" value="RNA POLYMERASE I-SPECIFIC TRANSCRIPTION INITIATION FACTOR RRN11"/>
    <property type="match status" value="1"/>
</dbReference>
<dbReference type="RefSeq" id="XP_020127930.1">
    <property type="nucleotide sequence ID" value="XM_020276166.1"/>
</dbReference>
<dbReference type="PANTHER" id="PTHR28244">
    <property type="entry name" value="RNA POLYMERASE I-SPECIFIC TRANSCRIPTION INITIATION FACTOR RRN11"/>
    <property type="match status" value="1"/>
</dbReference>
<dbReference type="GeneID" id="31016427"/>
<feature type="region of interest" description="Disordered" evidence="1">
    <location>
        <begin position="1"/>
        <end position="121"/>
    </location>
</feature>
<keyword evidence="2" id="KW-0396">Initiation factor</keyword>
<feature type="compositionally biased region" description="Basic and acidic residues" evidence="1">
    <location>
        <begin position="420"/>
        <end position="430"/>
    </location>
</feature>
<protein>
    <submittedName>
        <fullName evidence="2">Transcription initiation factor rrn11</fullName>
    </submittedName>
</protein>
<feature type="compositionally biased region" description="Basic and acidic residues" evidence="1">
    <location>
        <begin position="107"/>
        <end position="121"/>
    </location>
</feature>
<dbReference type="GO" id="GO:0003743">
    <property type="term" value="F:translation initiation factor activity"/>
    <property type="evidence" value="ECO:0007669"/>
    <property type="project" value="UniProtKB-KW"/>
</dbReference>
<dbReference type="GO" id="GO:0042790">
    <property type="term" value="P:nucleolar large rRNA transcription by RNA polymerase I"/>
    <property type="evidence" value="ECO:0007669"/>
    <property type="project" value="TreeGrafter"/>
</dbReference>
<feature type="compositionally biased region" description="Basic residues" evidence="1">
    <location>
        <begin position="10"/>
        <end position="32"/>
    </location>
</feature>
<dbReference type="GO" id="GO:0070860">
    <property type="term" value="C:RNA polymerase I core factor complex"/>
    <property type="evidence" value="ECO:0007669"/>
    <property type="project" value="TreeGrafter"/>
</dbReference>
<reference evidence="2 3" key="1">
    <citation type="submission" date="2016-10" db="EMBL/GenBank/DDBJ databases">
        <title>Proteomics and genomics reveal pathogen-plant mechanisms compatible with a hemibiotrophic lifestyle of Diplodia corticola.</title>
        <authorList>
            <person name="Fernandes I."/>
            <person name="De Jonge R."/>
            <person name="Van De Peer Y."/>
            <person name="Devreese B."/>
            <person name="Alves A."/>
            <person name="Esteves A.C."/>
        </authorList>
    </citation>
    <scope>NUCLEOTIDE SEQUENCE [LARGE SCALE GENOMIC DNA]</scope>
    <source>
        <strain evidence="2 3">CBS 112549</strain>
    </source>
</reference>
<feature type="compositionally biased region" description="Pro residues" evidence="1">
    <location>
        <begin position="87"/>
        <end position="96"/>
    </location>
</feature>
<feature type="region of interest" description="Disordered" evidence="1">
    <location>
        <begin position="404"/>
        <end position="430"/>
    </location>
</feature>
<proteinExistence type="predicted"/>
<sequence length="459" mass="51578">MPQAPPFAGPRKRSARHQSLRARQHGQTRKRKRDDADDGDEPDDASDHASSSAEHDTPSTRPLSSAINTLTAAQAHQFRTAGHDPELPLPKPPFPHAPVSVKHTRHGEHQRPLRKNACREDKFTPAELQRELAALRPPLYTPRLSAAARLPQARAERHPRGPSLPGTRRPELESDDGNHWRHRLVHEKLATMHRCLLQGDYHRAGLVWKEILQIGRGAMKVDERVHARWGLAAEMHLNTPKASAGNLSEVPSATIDDANFTEDGFKAARLYYERLILDHPFRQSNPKATSALTFYPAMFSLWLYEISQASRAAMTAARRSELDGEDVGSDVASDSEFLKRHTSAREVRILAVRTDELRRAREIAARLDDLLSSPHFDKRPELLHLRGMIAIWIGDLIAQNRQSERIIDGHTPSEDESEMRDDADREEHTNKAKALFQLAKTFGGRLSDGATQTLNAVED</sequence>
<evidence type="ECO:0000313" key="2">
    <source>
        <dbReference type="EMBL" id="OJD31670.1"/>
    </source>
</evidence>
<dbReference type="GO" id="GO:0017025">
    <property type="term" value="F:TBP-class protein binding"/>
    <property type="evidence" value="ECO:0007669"/>
    <property type="project" value="TreeGrafter"/>
</dbReference>
<dbReference type="InterPro" id="IPR053029">
    <property type="entry name" value="RNA_pol_I-specific_init_factor"/>
</dbReference>
<feature type="region of interest" description="Disordered" evidence="1">
    <location>
        <begin position="148"/>
        <end position="176"/>
    </location>
</feature>
<accession>A0A1J9QRU9</accession>
<organism evidence="2 3">
    <name type="scientific">Diplodia corticola</name>
    <dbReference type="NCBI Taxonomy" id="236234"/>
    <lineage>
        <taxon>Eukaryota</taxon>
        <taxon>Fungi</taxon>
        <taxon>Dikarya</taxon>
        <taxon>Ascomycota</taxon>
        <taxon>Pezizomycotina</taxon>
        <taxon>Dothideomycetes</taxon>
        <taxon>Dothideomycetes incertae sedis</taxon>
        <taxon>Botryosphaeriales</taxon>
        <taxon>Botryosphaeriaceae</taxon>
        <taxon>Diplodia</taxon>
    </lineage>
</organism>